<evidence type="ECO:0000256" key="2">
    <source>
        <dbReference type="ARBA" id="ARBA00022723"/>
    </source>
</evidence>
<gene>
    <name evidence="4" type="ORF">H257_08522</name>
</gene>
<feature type="domain" description="DDE Tnp4" evidence="3">
    <location>
        <begin position="172"/>
        <end position="233"/>
    </location>
</feature>
<keyword evidence="2" id="KW-0479">Metal-binding</keyword>
<proteinExistence type="predicted"/>
<sequence length="255" mass="28387">MDINTVVAAAVGAAAQAVVASLDGRLTPAPKIDKFTVKSSAWNTVKTDHTYAGWYKTHLRCGPSVFFIIAQKVEDKWDDVHGPLHHHTMFCVVDRVAVALHYLSHSDRYSTTAALFGISLTCARQYCVQVCQVIRQRYLSAVFCLPTRRPDWEKVRLGFESVMGFPNAYGAIDGSLVPIKRFTDHTGWYCRKGFPAFNIQAVVDDKLKFMTYSIPSGSQNDKALFRDSWFVKSSHQLLPLAAAPSVTLDTSCTTM</sequence>
<accession>W4GED2</accession>
<dbReference type="GO" id="GO:0046872">
    <property type="term" value="F:metal ion binding"/>
    <property type="evidence" value="ECO:0007669"/>
    <property type="project" value="UniProtKB-KW"/>
</dbReference>
<evidence type="ECO:0000256" key="1">
    <source>
        <dbReference type="ARBA" id="ARBA00001968"/>
    </source>
</evidence>
<dbReference type="InterPro" id="IPR027806">
    <property type="entry name" value="HARBI1_dom"/>
</dbReference>
<comment type="cofactor">
    <cofactor evidence="1">
        <name>a divalent metal cation</name>
        <dbReference type="ChEBI" id="CHEBI:60240"/>
    </cofactor>
</comment>
<evidence type="ECO:0000313" key="4">
    <source>
        <dbReference type="EMBL" id="ETV77611.1"/>
    </source>
</evidence>
<dbReference type="VEuPathDB" id="FungiDB:H257_08522"/>
<name>W4GED2_APHAT</name>
<dbReference type="STRING" id="112090.W4GED2"/>
<dbReference type="RefSeq" id="XP_009832721.1">
    <property type="nucleotide sequence ID" value="XM_009834419.1"/>
</dbReference>
<dbReference type="OrthoDB" id="165537at2759"/>
<reference evidence="4" key="1">
    <citation type="submission" date="2013-12" db="EMBL/GenBank/DDBJ databases">
        <title>The Genome Sequence of Aphanomyces astaci APO3.</title>
        <authorList>
            <consortium name="The Broad Institute Genomics Platform"/>
            <person name="Russ C."/>
            <person name="Tyler B."/>
            <person name="van West P."/>
            <person name="Dieguez-Uribeondo J."/>
            <person name="Young S.K."/>
            <person name="Zeng Q."/>
            <person name="Gargeya S."/>
            <person name="Fitzgerald M."/>
            <person name="Abouelleil A."/>
            <person name="Alvarado L."/>
            <person name="Chapman S.B."/>
            <person name="Gainer-Dewar J."/>
            <person name="Goldberg J."/>
            <person name="Griggs A."/>
            <person name="Gujja S."/>
            <person name="Hansen M."/>
            <person name="Howarth C."/>
            <person name="Imamovic A."/>
            <person name="Ireland A."/>
            <person name="Larimer J."/>
            <person name="McCowan C."/>
            <person name="Murphy C."/>
            <person name="Pearson M."/>
            <person name="Poon T.W."/>
            <person name="Priest M."/>
            <person name="Roberts A."/>
            <person name="Saif S."/>
            <person name="Shea T."/>
            <person name="Sykes S."/>
            <person name="Wortman J."/>
            <person name="Nusbaum C."/>
            <person name="Birren B."/>
        </authorList>
    </citation>
    <scope>NUCLEOTIDE SEQUENCE [LARGE SCALE GENOMIC DNA]</scope>
    <source>
        <strain evidence="4">APO3</strain>
    </source>
</reference>
<dbReference type="AlphaFoldDB" id="W4GED2"/>
<dbReference type="EMBL" id="KI913132">
    <property type="protein sequence ID" value="ETV77611.1"/>
    <property type="molecule type" value="Genomic_DNA"/>
</dbReference>
<dbReference type="GeneID" id="20810518"/>
<evidence type="ECO:0000259" key="3">
    <source>
        <dbReference type="Pfam" id="PF13359"/>
    </source>
</evidence>
<dbReference type="Pfam" id="PF13359">
    <property type="entry name" value="DDE_Tnp_4"/>
    <property type="match status" value="1"/>
</dbReference>
<protein>
    <recommendedName>
        <fullName evidence="3">DDE Tnp4 domain-containing protein</fullName>
    </recommendedName>
</protein>
<organism evidence="4">
    <name type="scientific">Aphanomyces astaci</name>
    <name type="common">Crayfish plague agent</name>
    <dbReference type="NCBI Taxonomy" id="112090"/>
    <lineage>
        <taxon>Eukaryota</taxon>
        <taxon>Sar</taxon>
        <taxon>Stramenopiles</taxon>
        <taxon>Oomycota</taxon>
        <taxon>Saprolegniomycetes</taxon>
        <taxon>Saprolegniales</taxon>
        <taxon>Verrucalvaceae</taxon>
        <taxon>Aphanomyces</taxon>
    </lineage>
</organism>